<reference evidence="2" key="1">
    <citation type="submission" date="2016-03" db="EMBL/GenBank/DDBJ databases">
        <title>Mechanisms controlling the formation of the plant cell surface in tip-growing cells are functionally conserved among land plants.</title>
        <authorList>
            <person name="Honkanen S."/>
            <person name="Jones V.A."/>
            <person name="Morieri G."/>
            <person name="Champion C."/>
            <person name="Hetherington A.J."/>
            <person name="Kelly S."/>
            <person name="Saint-Marcoux D."/>
            <person name="Proust H."/>
            <person name="Prescott H."/>
            <person name="Dolan L."/>
        </authorList>
    </citation>
    <scope>NUCLEOTIDE SEQUENCE [LARGE SCALE GENOMIC DNA]</scope>
    <source>
        <tissue evidence="2">Whole gametophyte</tissue>
    </source>
</reference>
<accession>A0A176W4D9</accession>
<proteinExistence type="predicted"/>
<keyword evidence="3" id="KW-1185">Reference proteome</keyword>
<dbReference type="AlphaFoldDB" id="A0A176W4D9"/>
<dbReference type="Proteomes" id="UP000077202">
    <property type="component" value="Unassembled WGS sequence"/>
</dbReference>
<evidence type="ECO:0000256" key="1">
    <source>
        <dbReference type="SAM" id="MobiDB-lite"/>
    </source>
</evidence>
<comment type="caution">
    <text evidence="2">The sequence shown here is derived from an EMBL/GenBank/DDBJ whole genome shotgun (WGS) entry which is preliminary data.</text>
</comment>
<organism evidence="2 3">
    <name type="scientific">Marchantia polymorpha subsp. ruderalis</name>
    <dbReference type="NCBI Taxonomy" id="1480154"/>
    <lineage>
        <taxon>Eukaryota</taxon>
        <taxon>Viridiplantae</taxon>
        <taxon>Streptophyta</taxon>
        <taxon>Embryophyta</taxon>
        <taxon>Marchantiophyta</taxon>
        <taxon>Marchantiopsida</taxon>
        <taxon>Marchantiidae</taxon>
        <taxon>Marchantiales</taxon>
        <taxon>Marchantiaceae</taxon>
        <taxon>Marchantia</taxon>
    </lineage>
</organism>
<sequence>MDDDLSRSIGQKTAAPRRWNHNVGSIRALPWGDPAGRRRGWSAGFAVNPRAGRNEDGGRSGRKGRANKSRLPRKVRSEVARWKEPERGSSAVTQESGMGGGKVARWQPSQRYTPAGGRHEGSSIGIRRRVPSAAKEGRVGERQREGKTTEGRAAGVVASW</sequence>
<gene>
    <name evidence="2" type="ORF">AXG93_2334s1180</name>
</gene>
<evidence type="ECO:0000313" key="3">
    <source>
        <dbReference type="Proteomes" id="UP000077202"/>
    </source>
</evidence>
<feature type="compositionally biased region" description="Basic and acidic residues" evidence="1">
    <location>
        <begin position="135"/>
        <end position="150"/>
    </location>
</feature>
<feature type="compositionally biased region" description="Basic and acidic residues" evidence="1">
    <location>
        <begin position="75"/>
        <end position="87"/>
    </location>
</feature>
<dbReference type="EMBL" id="LVLJ01001809">
    <property type="protein sequence ID" value="OAE27894.1"/>
    <property type="molecule type" value="Genomic_DNA"/>
</dbReference>
<name>A0A176W4D9_MARPO</name>
<feature type="compositionally biased region" description="Basic residues" evidence="1">
    <location>
        <begin position="60"/>
        <end position="74"/>
    </location>
</feature>
<evidence type="ECO:0000313" key="2">
    <source>
        <dbReference type="EMBL" id="OAE27894.1"/>
    </source>
</evidence>
<protein>
    <submittedName>
        <fullName evidence="2">Uncharacterized protein</fullName>
    </submittedName>
</protein>
<feature type="region of interest" description="Disordered" evidence="1">
    <location>
        <begin position="1"/>
        <end position="160"/>
    </location>
</feature>